<evidence type="ECO:0000259" key="5">
    <source>
        <dbReference type="Pfam" id="PF25023"/>
    </source>
</evidence>
<dbReference type="Gene3D" id="2.180.10.10">
    <property type="entry name" value="RHS repeat-associated core"/>
    <property type="match status" value="2"/>
</dbReference>
<dbReference type="Proteomes" id="UP000295781">
    <property type="component" value="Chromosome"/>
</dbReference>
<dbReference type="InterPro" id="IPR001826">
    <property type="entry name" value="RHS"/>
</dbReference>
<dbReference type="NCBIfam" id="TIGR03696">
    <property type="entry name" value="Rhs_assc_core"/>
    <property type="match status" value="1"/>
</dbReference>
<name>A0A4P2Q2R1_SORCE</name>
<dbReference type="Pfam" id="PF03527">
    <property type="entry name" value="RHS"/>
    <property type="match status" value="1"/>
</dbReference>
<protein>
    <submittedName>
        <fullName evidence="6">Uncharacterized protein</fullName>
    </submittedName>
</protein>
<gene>
    <name evidence="6" type="ORF">SOCEGT47_041240</name>
</gene>
<evidence type="ECO:0000313" key="7">
    <source>
        <dbReference type="Proteomes" id="UP000295781"/>
    </source>
</evidence>
<dbReference type="SUPFAM" id="SSF63829">
    <property type="entry name" value="Calcium-dependent phosphotriesterase"/>
    <property type="match status" value="1"/>
</dbReference>
<dbReference type="InterPro" id="IPR031325">
    <property type="entry name" value="RHS_repeat"/>
</dbReference>
<dbReference type="Pfam" id="PF20148">
    <property type="entry name" value="DUF6531"/>
    <property type="match status" value="1"/>
</dbReference>
<evidence type="ECO:0000313" key="6">
    <source>
        <dbReference type="EMBL" id="AUX23597.1"/>
    </source>
</evidence>
<feature type="domain" description="RHS protein conserved region" evidence="3">
    <location>
        <begin position="1138"/>
        <end position="1172"/>
    </location>
</feature>
<keyword evidence="1" id="KW-0677">Repeat</keyword>
<feature type="region of interest" description="Disordered" evidence="2">
    <location>
        <begin position="126"/>
        <end position="194"/>
    </location>
</feature>
<dbReference type="InterPro" id="IPR056823">
    <property type="entry name" value="TEN-like_YD-shell"/>
</dbReference>
<reference evidence="6 7" key="1">
    <citation type="submission" date="2015-09" db="EMBL/GenBank/DDBJ databases">
        <title>Sorangium comparison.</title>
        <authorList>
            <person name="Zaburannyi N."/>
            <person name="Bunk B."/>
            <person name="Overmann J."/>
            <person name="Mueller R."/>
        </authorList>
    </citation>
    <scope>NUCLEOTIDE SEQUENCE [LARGE SCALE GENOMIC DNA]</scope>
    <source>
        <strain evidence="6 7">So ceGT47</strain>
    </source>
</reference>
<sequence length="1330" mass="146233">MGKVTALGMDTVHEGSGHQMTGMAVSVCTTPAAPSPVPIPYPTMGTVAEGVVDPPMRTKIEGKKILTVGGCMKACHGNEPGTLKETLSLNTGGPCFPWLGAPNVFIELGMAGITGSMGQMNKSVTAGAGASASGAGGGGRAGGGGGGGGAGAPGGSGPTAPGGGGGGGGGRSHKGAKAGKSSSPPVDQCTTEGHPVDVTDGAVVDAAIDLAVAGIIPLVWTRHYRSSRHEERAAPLGPGWAFTYDQWLEEGEQVLALRDGEGRWIWFEKVEPGETTFHRRERLELHRDSARAYRVVELESRQERVFAAEGGARRALLRAIRDVHGNEIRLDYEGEQLVRIVDTAGRELKVRWKDGRIARLELWAERRLGQWVEYRHDRAGCLIAAVDAMGGVEAYEVDVRHRMTATTLKNGERFWYAYEDRDGYRCRKTGGRDGLHEVELRRDERARTTEVRGEEPRVYTWNADGLVTRAALPDGTVLWERAYDEDARQIADVNGEGEGVQTWYDARGNKIREIDALGNETRWEVEGDLVVRQIGPEGRVTQVMRDARGEVSAVLLPTGEAYSIARDGHGRVTGIYGHDGQLFGYEHDPQHNVIAETDARGARTVYTHDALGRPVATTDALGRTTRVTYDPMGRPIRVERPDGTRTSTTYDRMGNPVRLVDALGQTTQLAYQGTGVLAQIAEPGGGVWRFEYTKKERLHVIINPKGEKYVFRYDSAGRVGQEDTFDGRRLRYGYRSSGRLGRIELAADKTWRNLFYDRAGNLIGDETPDGVIGYARDRMGRLVGAVLEEANGQRVETWFERDAFGRVVCERQGDRTVRYAHDARGRRVERVMPNGATTRYAYDALDALIAIEHDGHRLGVERDVLGREIQRTSGAVGETGEAAIAVRSAYDAMDRLIEQRATAPAPGVPQVLIARQWLYDARGRVERIDDARWGATQYRYDRADRLLSAQRGSVREVFSYDPARSITRMLEEIAERGGVGLLAEASSQSSQDWMQPSWQIERGGVLRKTETAAYEVDARGRRTAKVELAQYRANHPDGGAVTEQDLTRYAWDCRDRLREVRLPDGTRVAMTYDAFGRRVRKEVIGTARVGRPRRVDFVWDGDVLAADVDSERGARTFVHAPGTFVPLLQQQDGRVLTYVNDHLGTPKELLDPRGLVAWAAAHSAWGKITEVWRDPISVLNHRTPVESPFRLLGQYADEETGLCYTRFRFFDPEIGGWCSPDPLGVEGGLNLFSFDGSPTYSADPLGLSAWKRHLGKLIEMKDMTVRQAIQARGGNASTANLTGHMADRTLEDVAKIKSDPNSSKEDARLADTALKLVKQDKTEKAKGCRK</sequence>
<dbReference type="Pfam" id="PF25023">
    <property type="entry name" value="TEN_YD-shell"/>
    <property type="match status" value="1"/>
</dbReference>
<dbReference type="OrthoDB" id="9757552at2"/>
<evidence type="ECO:0000256" key="1">
    <source>
        <dbReference type="ARBA" id="ARBA00022737"/>
    </source>
</evidence>
<organism evidence="6 7">
    <name type="scientific">Sorangium cellulosum</name>
    <name type="common">Polyangium cellulosum</name>
    <dbReference type="NCBI Taxonomy" id="56"/>
    <lineage>
        <taxon>Bacteria</taxon>
        <taxon>Pseudomonadati</taxon>
        <taxon>Myxococcota</taxon>
        <taxon>Polyangia</taxon>
        <taxon>Polyangiales</taxon>
        <taxon>Polyangiaceae</taxon>
        <taxon>Sorangium</taxon>
    </lineage>
</organism>
<proteinExistence type="predicted"/>
<dbReference type="RefSeq" id="WP_129348875.1">
    <property type="nucleotide sequence ID" value="NZ_CP012670.1"/>
</dbReference>
<feature type="compositionally biased region" description="Gly residues" evidence="2">
    <location>
        <begin position="134"/>
        <end position="170"/>
    </location>
</feature>
<evidence type="ECO:0000259" key="3">
    <source>
        <dbReference type="Pfam" id="PF03527"/>
    </source>
</evidence>
<evidence type="ECO:0000256" key="2">
    <source>
        <dbReference type="SAM" id="MobiDB-lite"/>
    </source>
</evidence>
<feature type="domain" description="Teneurin-like YD-shell" evidence="5">
    <location>
        <begin position="626"/>
        <end position="787"/>
    </location>
</feature>
<dbReference type="EMBL" id="CP012670">
    <property type="protein sequence ID" value="AUX23597.1"/>
    <property type="molecule type" value="Genomic_DNA"/>
</dbReference>
<dbReference type="InterPro" id="IPR050708">
    <property type="entry name" value="T6SS_VgrG/RHS"/>
</dbReference>
<dbReference type="InterPro" id="IPR006530">
    <property type="entry name" value="YD"/>
</dbReference>
<evidence type="ECO:0000259" key="4">
    <source>
        <dbReference type="Pfam" id="PF20148"/>
    </source>
</evidence>
<dbReference type="Pfam" id="PF13665">
    <property type="entry name" value="Tox-PAAR-like"/>
    <property type="match status" value="1"/>
</dbReference>
<accession>A0A4P2Q2R1</accession>
<dbReference type="InterPro" id="IPR045351">
    <property type="entry name" value="DUF6531"/>
</dbReference>
<dbReference type="PANTHER" id="PTHR32305:SF15">
    <property type="entry name" value="PROTEIN RHSA-RELATED"/>
    <property type="match status" value="1"/>
</dbReference>
<feature type="domain" description="DUF6531" evidence="4">
    <location>
        <begin position="193"/>
        <end position="265"/>
    </location>
</feature>
<dbReference type="NCBIfam" id="TIGR01643">
    <property type="entry name" value="YD_repeat_2x"/>
    <property type="match status" value="6"/>
</dbReference>
<dbReference type="Pfam" id="PF05593">
    <property type="entry name" value="RHS_repeat"/>
    <property type="match status" value="1"/>
</dbReference>
<dbReference type="InterPro" id="IPR022385">
    <property type="entry name" value="Rhs_assc_core"/>
</dbReference>
<dbReference type="PANTHER" id="PTHR32305">
    <property type="match status" value="1"/>
</dbReference>